<dbReference type="Proteomes" id="UP000823775">
    <property type="component" value="Unassembled WGS sequence"/>
</dbReference>
<feature type="non-terminal residue" evidence="2">
    <location>
        <position position="61"/>
    </location>
</feature>
<gene>
    <name evidence="2" type="ORF">HAX54_038518</name>
</gene>
<proteinExistence type="predicted"/>
<keyword evidence="3" id="KW-1185">Reference proteome</keyword>
<dbReference type="EMBL" id="JACEIK010005261">
    <property type="protein sequence ID" value="MCE0481107.1"/>
    <property type="molecule type" value="Genomic_DNA"/>
</dbReference>
<sequence>MTDNENNNEEIHGKNSQNTGEKPEDNQVEGREEGNKEVVIWTVEEQGSEELTEGSPNLLRI</sequence>
<evidence type="ECO:0000313" key="2">
    <source>
        <dbReference type="EMBL" id="MCE0481107.1"/>
    </source>
</evidence>
<reference evidence="2 3" key="1">
    <citation type="journal article" date="2021" name="BMC Genomics">
        <title>Datura genome reveals duplications of psychoactive alkaloid biosynthetic genes and high mutation rate following tissue culture.</title>
        <authorList>
            <person name="Rajewski A."/>
            <person name="Carter-House D."/>
            <person name="Stajich J."/>
            <person name="Litt A."/>
        </authorList>
    </citation>
    <scope>NUCLEOTIDE SEQUENCE [LARGE SCALE GENOMIC DNA]</scope>
    <source>
        <strain evidence="2">AR-01</strain>
    </source>
</reference>
<organism evidence="2 3">
    <name type="scientific">Datura stramonium</name>
    <name type="common">Jimsonweed</name>
    <name type="synonym">Common thornapple</name>
    <dbReference type="NCBI Taxonomy" id="4076"/>
    <lineage>
        <taxon>Eukaryota</taxon>
        <taxon>Viridiplantae</taxon>
        <taxon>Streptophyta</taxon>
        <taxon>Embryophyta</taxon>
        <taxon>Tracheophyta</taxon>
        <taxon>Spermatophyta</taxon>
        <taxon>Magnoliopsida</taxon>
        <taxon>eudicotyledons</taxon>
        <taxon>Gunneridae</taxon>
        <taxon>Pentapetalae</taxon>
        <taxon>asterids</taxon>
        <taxon>lamiids</taxon>
        <taxon>Solanales</taxon>
        <taxon>Solanaceae</taxon>
        <taxon>Solanoideae</taxon>
        <taxon>Datureae</taxon>
        <taxon>Datura</taxon>
    </lineage>
</organism>
<protein>
    <submittedName>
        <fullName evidence="2">Uncharacterized protein</fullName>
    </submittedName>
</protein>
<accession>A0ABS8VL97</accession>
<feature type="region of interest" description="Disordered" evidence="1">
    <location>
        <begin position="1"/>
        <end position="37"/>
    </location>
</feature>
<evidence type="ECO:0000256" key="1">
    <source>
        <dbReference type="SAM" id="MobiDB-lite"/>
    </source>
</evidence>
<evidence type="ECO:0000313" key="3">
    <source>
        <dbReference type="Proteomes" id="UP000823775"/>
    </source>
</evidence>
<comment type="caution">
    <text evidence="2">The sequence shown here is derived from an EMBL/GenBank/DDBJ whole genome shotgun (WGS) entry which is preliminary data.</text>
</comment>
<name>A0ABS8VL97_DATST</name>
<feature type="compositionally biased region" description="Basic and acidic residues" evidence="1">
    <location>
        <begin position="21"/>
        <end position="36"/>
    </location>
</feature>